<evidence type="ECO:0000313" key="3">
    <source>
        <dbReference type="EMBL" id="BCB77674.1"/>
    </source>
</evidence>
<dbReference type="InterPro" id="IPR000073">
    <property type="entry name" value="AB_hydrolase_1"/>
</dbReference>
<sequence>MWHKVAPALAANYTIVATDLRGYGASAKPPSDPDHAPYGMRALANDQVEVMASLGFNRFAVVGHDRGARCAYRLALDHPAAVSHLAVMDIVPTGDAYARADREFAHSYWMWAFLSAPEPVPEQLISAAPHVLVDFMLDNWPSQPRSFPDEVRAAYIAAFRDPETVHAICEEYRAAATVDVAADEADRGRRRIECPTLVLWGAKGMVARMYDPLAIWGAWASDLNGGPVDAGHFLPEEAPEEVLNHVQMLLQR</sequence>
<dbReference type="Gene3D" id="3.40.50.1820">
    <property type="entry name" value="alpha/beta hydrolase"/>
    <property type="match status" value="1"/>
</dbReference>
<keyword evidence="1" id="KW-0378">Hydrolase</keyword>
<dbReference type="PRINTS" id="PR00111">
    <property type="entry name" value="ABHYDROLASE"/>
</dbReference>
<dbReference type="GO" id="GO:0016787">
    <property type="term" value="F:hydrolase activity"/>
    <property type="evidence" value="ECO:0007669"/>
    <property type="project" value="UniProtKB-KW"/>
</dbReference>
<organism evidence="3 4">
    <name type="scientific">Phytohabitans flavus</name>
    <dbReference type="NCBI Taxonomy" id="1076124"/>
    <lineage>
        <taxon>Bacteria</taxon>
        <taxon>Bacillati</taxon>
        <taxon>Actinomycetota</taxon>
        <taxon>Actinomycetes</taxon>
        <taxon>Micromonosporales</taxon>
        <taxon>Micromonosporaceae</taxon>
    </lineage>
</organism>
<gene>
    <name evidence="3" type="ORF">Pflav_040840</name>
</gene>
<accession>A0A6F8XV06</accession>
<dbReference type="Proteomes" id="UP000502508">
    <property type="component" value="Chromosome"/>
</dbReference>
<dbReference type="RefSeq" id="WP_232071634.1">
    <property type="nucleotide sequence ID" value="NZ_AP022870.1"/>
</dbReference>
<dbReference type="SUPFAM" id="SSF53474">
    <property type="entry name" value="alpha/beta-Hydrolases"/>
    <property type="match status" value="1"/>
</dbReference>
<evidence type="ECO:0000256" key="1">
    <source>
        <dbReference type="ARBA" id="ARBA00022801"/>
    </source>
</evidence>
<dbReference type="PANTHER" id="PTHR43329">
    <property type="entry name" value="EPOXIDE HYDROLASE"/>
    <property type="match status" value="1"/>
</dbReference>
<reference evidence="3 4" key="2">
    <citation type="submission" date="2020-03" db="EMBL/GenBank/DDBJ databases">
        <authorList>
            <person name="Ichikawa N."/>
            <person name="Kimura A."/>
            <person name="Kitahashi Y."/>
            <person name="Uohara A."/>
        </authorList>
    </citation>
    <scope>NUCLEOTIDE SEQUENCE [LARGE SCALE GENOMIC DNA]</scope>
    <source>
        <strain evidence="3 4">NBRC 107702</strain>
    </source>
</reference>
<protein>
    <submittedName>
        <fullName evidence="3">Fluoroacetate dehalogenase</fullName>
    </submittedName>
</protein>
<proteinExistence type="predicted"/>
<dbReference type="InterPro" id="IPR029058">
    <property type="entry name" value="AB_hydrolase_fold"/>
</dbReference>
<evidence type="ECO:0000313" key="4">
    <source>
        <dbReference type="Proteomes" id="UP000502508"/>
    </source>
</evidence>
<dbReference type="AlphaFoldDB" id="A0A6F8XV06"/>
<feature type="domain" description="AB hydrolase-1" evidence="2">
    <location>
        <begin position="1"/>
        <end position="239"/>
    </location>
</feature>
<name>A0A6F8XV06_9ACTN</name>
<dbReference type="EMBL" id="AP022870">
    <property type="protein sequence ID" value="BCB77674.1"/>
    <property type="molecule type" value="Genomic_DNA"/>
</dbReference>
<reference evidence="3 4" key="1">
    <citation type="submission" date="2020-03" db="EMBL/GenBank/DDBJ databases">
        <title>Whole genome shotgun sequence of Phytohabitans flavus NBRC 107702.</title>
        <authorList>
            <person name="Komaki H."/>
            <person name="Tamura T."/>
        </authorList>
    </citation>
    <scope>NUCLEOTIDE SEQUENCE [LARGE SCALE GENOMIC DNA]</scope>
    <source>
        <strain evidence="3 4">NBRC 107702</strain>
    </source>
</reference>
<dbReference type="Pfam" id="PF00561">
    <property type="entry name" value="Abhydrolase_1"/>
    <property type="match status" value="1"/>
</dbReference>
<keyword evidence="4" id="KW-1185">Reference proteome</keyword>
<evidence type="ECO:0000259" key="2">
    <source>
        <dbReference type="Pfam" id="PF00561"/>
    </source>
</evidence>
<dbReference type="InterPro" id="IPR000639">
    <property type="entry name" value="Epox_hydrolase-like"/>
</dbReference>
<dbReference type="KEGG" id="pfla:Pflav_040840"/>
<dbReference type="PRINTS" id="PR00412">
    <property type="entry name" value="EPOXHYDRLASE"/>
</dbReference>